<evidence type="ECO:0000313" key="3">
    <source>
        <dbReference type="Proteomes" id="UP000058012"/>
    </source>
</evidence>
<dbReference type="AlphaFoldDB" id="A0A117USH2"/>
<dbReference type="Proteomes" id="UP000058012">
    <property type="component" value="Unassembled WGS sequence"/>
</dbReference>
<sequence>MMASAFLVDMVGQTGTVSPDIVSGRLKITKTELASALGLSRDSVSKQSRVASVATQRRLRDVLEIINRVIPWAGSELAAFAWYRSQPLPSFGDQTAEDLVHAGRGEAVKRYLSRIAEGGFA</sequence>
<gene>
    <name evidence="2" type="ORF">AQZ52_14035</name>
</gene>
<keyword evidence="3" id="KW-1185">Reference proteome</keyword>
<proteinExistence type="predicted"/>
<dbReference type="Pfam" id="PF09722">
    <property type="entry name" value="Xre_MbcA_ParS_C"/>
    <property type="match status" value="1"/>
</dbReference>
<dbReference type="InterPro" id="IPR024467">
    <property type="entry name" value="Xre/MbcA/ParS-like_toxin-bd"/>
</dbReference>
<evidence type="ECO:0000313" key="2">
    <source>
        <dbReference type="EMBL" id="KUR70003.1"/>
    </source>
</evidence>
<comment type="caution">
    <text evidence="2">The sequence shown here is derived from an EMBL/GenBank/DDBJ whole genome shotgun (WGS) entry which is preliminary data.</text>
</comment>
<organism evidence="2 3">
    <name type="scientific">Novosphingobium fuchskuhlense</name>
    <dbReference type="NCBI Taxonomy" id="1117702"/>
    <lineage>
        <taxon>Bacteria</taxon>
        <taxon>Pseudomonadati</taxon>
        <taxon>Pseudomonadota</taxon>
        <taxon>Alphaproteobacteria</taxon>
        <taxon>Sphingomonadales</taxon>
        <taxon>Sphingomonadaceae</taxon>
        <taxon>Novosphingobium</taxon>
    </lineage>
</organism>
<name>A0A117USH2_9SPHN</name>
<dbReference type="STRING" id="1117702.AQZ52_14035"/>
<dbReference type="EMBL" id="LLZS01000009">
    <property type="protein sequence ID" value="KUR70003.1"/>
    <property type="molecule type" value="Genomic_DNA"/>
</dbReference>
<dbReference type="OrthoDB" id="582619at2"/>
<protein>
    <submittedName>
        <fullName evidence="2">XRE family transcriptional regulator</fullName>
    </submittedName>
</protein>
<reference evidence="2 3" key="1">
    <citation type="submission" date="2015-10" db="EMBL/GenBank/DDBJ databases">
        <title>Draft genome sequence of Novosphingobium fuchskuhlense DSM 25065 isolated from a surface water sample of the southwest basin of Lake Grosse Fuchskuhle.</title>
        <authorList>
            <person name="Ruckert C."/>
            <person name="Winkler A."/>
            <person name="Glaeser J."/>
            <person name="Grossart H.-P."/>
            <person name="Kalinowski J."/>
            <person name="Glaeser S."/>
        </authorList>
    </citation>
    <scope>NUCLEOTIDE SEQUENCE [LARGE SCALE GENOMIC DNA]</scope>
    <source>
        <strain evidence="2 3">FNE08-7</strain>
    </source>
</reference>
<accession>A0A117USH2</accession>
<feature type="domain" description="Antitoxin Xre/MbcA/ParS-like toxin-binding" evidence="1">
    <location>
        <begin position="74"/>
        <end position="118"/>
    </location>
</feature>
<evidence type="ECO:0000259" key="1">
    <source>
        <dbReference type="Pfam" id="PF09722"/>
    </source>
</evidence>